<dbReference type="CDD" id="cd17535">
    <property type="entry name" value="REC_NarL-like"/>
    <property type="match status" value="1"/>
</dbReference>
<evidence type="ECO:0000256" key="3">
    <source>
        <dbReference type="ARBA" id="ARBA00023125"/>
    </source>
</evidence>
<sequence>MIQVLLVDDHAILRDGLKTLIAQEEDMEVVGEATGSTQLIDMLPNVSPDIIMMDINMPQMNGIELTRWVKSNYPSIKVIVLTMYNNDEYFMAAIREGADGYLLKDSPSKDVIDAIRAVASGESVIPPGMTKKLLSMHKQENNQEDKTLTPREMEVLLVLVEGLSNKDIATRLYISDKTVKIHVSNIFKKFDVKSRSQAIIFAVQNNLVPLR</sequence>
<keyword evidence="9" id="KW-1185">Reference proteome</keyword>
<dbReference type="PANTHER" id="PTHR43214">
    <property type="entry name" value="TWO-COMPONENT RESPONSE REGULATOR"/>
    <property type="match status" value="1"/>
</dbReference>
<feature type="domain" description="HTH luxR-type" evidence="6">
    <location>
        <begin position="141"/>
        <end position="206"/>
    </location>
</feature>
<dbReference type="PROSITE" id="PS50043">
    <property type="entry name" value="HTH_LUXR_2"/>
    <property type="match status" value="1"/>
</dbReference>
<dbReference type="SMART" id="SM00448">
    <property type="entry name" value="REC"/>
    <property type="match status" value="1"/>
</dbReference>
<keyword evidence="3 8" id="KW-0238">DNA-binding</keyword>
<dbReference type="OrthoDB" id="2448676at2"/>
<evidence type="ECO:0000256" key="5">
    <source>
        <dbReference type="PROSITE-ProRule" id="PRU00169"/>
    </source>
</evidence>
<dbReference type="Proteomes" id="UP000092495">
    <property type="component" value="Chromosome"/>
</dbReference>
<protein>
    <submittedName>
        <fullName evidence="8">DNA-binding response regulator</fullName>
    </submittedName>
</protein>
<dbReference type="Pfam" id="PF00072">
    <property type="entry name" value="Response_reg"/>
    <property type="match status" value="1"/>
</dbReference>
<dbReference type="InterPro" id="IPR000792">
    <property type="entry name" value="Tscrpt_reg_LuxR_C"/>
</dbReference>
<proteinExistence type="predicted"/>
<dbReference type="InterPro" id="IPR058245">
    <property type="entry name" value="NreC/VraR/RcsB-like_REC"/>
</dbReference>
<evidence type="ECO:0000256" key="2">
    <source>
        <dbReference type="ARBA" id="ARBA00023015"/>
    </source>
</evidence>
<keyword evidence="2" id="KW-0805">Transcription regulation</keyword>
<evidence type="ECO:0000259" key="6">
    <source>
        <dbReference type="PROSITE" id="PS50043"/>
    </source>
</evidence>
<dbReference type="SUPFAM" id="SSF46894">
    <property type="entry name" value="C-terminal effector domain of the bipartite response regulators"/>
    <property type="match status" value="1"/>
</dbReference>
<evidence type="ECO:0000313" key="9">
    <source>
        <dbReference type="Proteomes" id="UP000092495"/>
    </source>
</evidence>
<dbReference type="InterPro" id="IPR001789">
    <property type="entry name" value="Sig_transdc_resp-reg_receiver"/>
</dbReference>
<gene>
    <name evidence="8" type="ORF">BCM40_12660</name>
</gene>
<dbReference type="InterPro" id="IPR011006">
    <property type="entry name" value="CheY-like_superfamily"/>
</dbReference>
<name>A0A1C7EKJ2_9BACL</name>
<evidence type="ECO:0000256" key="1">
    <source>
        <dbReference type="ARBA" id="ARBA00022553"/>
    </source>
</evidence>
<dbReference type="AlphaFoldDB" id="A0A1C7EKJ2"/>
<dbReference type="Pfam" id="PF00196">
    <property type="entry name" value="GerE"/>
    <property type="match status" value="1"/>
</dbReference>
<dbReference type="Gene3D" id="3.40.50.2300">
    <property type="match status" value="1"/>
</dbReference>
<dbReference type="EMBL" id="CP016543">
    <property type="protein sequence ID" value="ANU24151.1"/>
    <property type="molecule type" value="Genomic_DNA"/>
</dbReference>
<dbReference type="GO" id="GO:0000160">
    <property type="term" value="P:phosphorelay signal transduction system"/>
    <property type="evidence" value="ECO:0007669"/>
    <property type="project" value="InterPro"/>
</dbReference>
<evidence type="ECO:0000259" key="7">
    <source>
        <dbReference type="PROSITE" id="PS50110"/>
    </source>
</evidence>
<dbReference type="STRING" id="414778.BCM40_12660"/>
<dbReference type="CDD" id="cd06170">
    <property type="entry name" value="LuxR_C_like"/>
    <property type="match status" value="1"/>
</dbReference>
<feature type="modified residue" description="4-aspartylphosphate" evidence="5">
    <location>
        <position position="54"/>
    </location>
</feature>
<reference evidence="8" key="1">
    <citation type="submission" date="2016-10" db="EMBL/GenBank/DDBJ databases">
        <authorList>
            <person name="See-Too W.S."/>
        </authorList>
    </citation>
    <scope>NUCLEOTIDE SEQUENCE</scope>
    <source>
        <strain evidence="8">DSM 22276</strain>
    </source>
</reference>
<accession>A0A1C7EKJ2</accession>
<dbReference type="PROSITE" id="PS50110">
    <property type="entry name" value="RESPONSE_REGULATORY"/>
    <property type="match status" value="1"/>
</dbReference>
<dbReference type="PROSITE" id="PS00622">
    <property type="entry name" value="HTH_LUXR_1"/>
    <property type="match status" value="1"/>
</dbReference>
<evidence type="ECO:0000256" key="4">
    <source>
        <dbReference type="ARBA" id="ARBA00023163"/>
    </source>
</evidence>
<dbReference type="InterPro" id="IPR039420">
    <property type="entry name" value="WalR-like"/>
</dbReference>
<dbReference type="GO" id="GO:0003677">
    <property type="term" value="F:DNA binding"/>
    <property type="evidence" value="ECO:0007669"/>
    <property type="project" value="UniProtKB-KW"/>
</dbReference>
<dbReference type="InterPro" id="IPR016032">
    <property type="entry name" value="Sig_transdc_resp-reg_C-effctor"/>
</dbReference>
<dbReference type="PRINTS" id="PR00038">
    <property type="entry name" value="HTHLUXR"/>
</dbReference>
<dbReference type="RefSeq" id="WP_065527118.1">
    <property type="nucleotide sequence ID" value="NZ_CP016543.2"/>
</dbReference>
<evidence type="ECO:0000313" key="8">
    <source>
        <dbReference type="EMBL" id="ANU24151.1"/>
    </source>
</evidence>
<organism evidence="8 9">
    <name type="scientific">Planococcus donghaensis</name>
    <dbReference type="NCBI Taxonomy" id="414778"/>
    <lineage>
        <taxon>Bacteria</taxon>
        <taxon>Bacillati</taxon>
        <taxon>Bacillota</taxon>
        <taxon>Bacilli</taxon>
        <taxon>Bacillales</taxon>
        <taxon>Caryophanaceae</taxon>
        <taxon>Planococcus</taxon>
    </lineage>
</organism>
<keyword evidence="4" id="KW-0804">Transcription</keyword>
<dbReference type="SMART" id="SM00421">
    <property type="entry name" value="HTH_LUXR"/>
    <property type="match status" value="1"/>
</dbReference>
<dbReference type="KEGG" id="pdg:BCM40_12660"/>
<keyword evidence="1 5" id="KW-0597">Phosphoprotein</keyword>
<dbReference type="GO" id="GO:0006355">
    <property type="term" value="P:regulation of DNA-templated transcription"/>
    <property type="evidence" value="ECO:0007669"/>
    <property type="project" value="InterPro"/>
</dbReference>
<dbReference type="SUPFAM" id="SSF52172">
    <property type="entry name" value="CheY-like"/>
    <property type="match status" value="1"/>
</dbReference>
<feature type="domain" description="Response regulatory" evidence="7">
    <location>
        <begin position="3"/>
        <end position="119"/>
    </location>
</feature>